<evidence type="ECO:0000313" key="2">
    <source>
        <dbReference type="Proteomes" id="UP000187158"/>
    </source>
</evidence>
<dbReference type="RefSeq" id="WP_076220173.1">
    <property type="nucleotide sequence ID" value="NZ_MPVM01000018.1"/>
</dbReference>
<keyword evidence="2" id="KW-1185">Reference proteome</keyword>
<dbReference type="Proteomes" id="UP000187158">
    <property type="component" value="Unassembled WGS sequence"/>
</dbReference>
<gene>
    <name evidence="1" type="ORF">BSO21_26400</name>
</gene>
<reference evidence="1 2" key="1">
    <citation type="submission" date="2016-11" db="EMBL/GenBank/DDBJ databases">
        <title>Paenibacillus species isolates.</title>
        <authorList>
            <person name="Beno S.M."/>
        </authorList>
    </citation>
    <scope>NUCLEOTIDE SEQUENCE [LARGE SCALE GENOMIC DNA]</scope>
    <source>
        <strain evidence="1 2">FSL H7-0433</strain>
    </source>
</reference>
<name>A0ABX3GGC0_9BACL</name>
<sequence>MPLIKKIDSGTWKAENLLGFANSYNDATEYPTGQNVIGDEIIINKDTVSSKGFEHYPVYQYELEAPLYNITEVHYRSTL</sequence>
<protein>
    <submittedName>
        <fullName evidence="1">Uncharacterized protein</fullName>
    </submittedName>
</protein>
<organism evidence="1 2">
    <name type="scientific">Paenibacillus odorifer</name>
    <dbReference type="NCBI Taxonomy" id="189426"/>
    <lineage>
        <taxon>Bacteria</taxon>
        <taxon>Bacillati</taxon>
        <taxon>Bacillota</taxon>
        <taxon>Bacilli</taxon>
        <taxon>Bacillales</taxon>
        <taxon>Paenibacillaceae</taxon>
        <taxon>Paenibacillus</taxon>
    </lineage>
</organism>
<accession>A0ABX3GGC0</accession>
<dbReference type="EMBL" id="MPVP01000261">
    <property type="protein sequence ID" value="OMD18575.1"/>
    <property type="molecule type" value="Genomic_DNA"/>
</dbReference>
<evidence type="ECO:0000313" key="1">
    <source>
        <dbReference type="EMBL" id="OMD18575.1"/>
    </source>
</evidence>
<proteinExistence type="predicted"/>
<comment type="caution">
    <text evidence="1">The sequence shown here is derived from an EMBL/GenBank/DDBJ whole genome shotgun (WGS) entry which is preliminary data.</text>
</comment>